<dbReference type="AlphaFoldDB" id="A0A084WJ41"/>
<name>A0A084WJ41_ANOSI</name>
<protein>
    <submittedName>
        <fullName evidence="1 2">5'-3' exoribonuclease 1-like protein</fullName>
    </submittedName>
</protein>
<dbReference type="EMBL" id="KE525347">
    <property type="protein sequence ID" value="KFB50235.1"/>
    <property type="molecule type" value="Genomic_DNA"/>
</dbReference>
<keyword evidence="3" id="KW-1185">Reference proteome</keyword>
<evidence type="ECO:0000313" key="2">
    <source>
        <dbReference type="EnsemblMetazoa" id="ASIC018307-PA"/>
    </source>
</evidence>
<reference evidence="1 3" key="1">
    <citation type="journal article" date="2014" name="BMC Genomics">
        <title>Genome sequence of Anopheles sinensis provides insight into genetics basis of mosquito competence for malaria parasites.</title>
        <authorList>
            <person name="Zhou D."/>
            <person name="Zhang D."/>
            <person name="Ding G."/>
            <person name="Shi L."/>
            <person name="Hou Q."/>
            <person name="Ye Y."/>
            <person name="Xu Y."/>
            <person name="Zhou H."/>
            <person name="Xiong C."/>
            <person name="Li S."/>
            <person name="Yu J."/>
            <person name="Hong S."/>
            <person name="Yu X."/>
            <person name="Zou P."/>
            <person name="Chen C."/>
            <person name="Chang X."/>
            <person name="Wang W."/>
            <person name="Lv Y."/>
            <person name="Sun Y."/>
            <person name="Ma L."/>
            <person name="Shen B."/>
            <person name="Zhu C."/>
        </authorList>
    </citation>
    <scope>NUCLEOTIDE SEQUENCE [LARGE SCALE GENOMIC DNA]</scope>
</reference>
<evidence type="ECO:0000313" key="3">
    <source>
        <dbReference type="Proteomes" id="UP000030765"/>
    </source>
</evidence>
<dbReference type="Proteomes" id="UP000030765">
    <property type="component" value="Unassembled WGS sequence"/>
</dbReference>
<proteinExistence type="predicted"/>
<evidence type="ECO:0000313" key="1">
    <source>
        <dbReference type="EMBL" id="KFB50235.1"/>
    </source>
</evidence>
<reference evidence="2" key="2">
    <citation type="submission" date="2020-05" db="UniProtKB">
        <authorList>
            <consortium name="EnsemblMetazoa"/>
        </authorList>
    </citation>
    <scope>IDENTIFICATION</scope>
</reference>
<accession>A0A084WJ41</accession>
<gene>
    <name evidence="1" type="ORF">ZHAS_00018307</name>
</gene>
<organism evidence="1">
    <name type="scientific">Anopheles sinensis</name>
    <name type="common">Mosquito</name>
    <dbReference type="NCBI Taxonomy" id="74873"/>
    <lineage>
        <taxon>Eukaryota</taxon>
        <taxon>Metazoa</taxon>
        <taxon>Ecdysozoa</taxon>
        <taxon>Arthropoda</taxon>
        <taxon>Hexapoda</taxon>
        <taxon>Insecta</taxon>
        <taxon>Pterygota</taxon>
        <taxon>Neoptera</taxon>
        <taxon>Endopterygota</taxon>
        <taxon>Diptera</taxon>
        <taxon>Nematocera</taxon>
        <taxon>Culicoidea</taxon>
        <taxon>Culicidae</taxon>
        <taxon>Anophelinae</taxon>
        <taxon>Anopheles</taxon>
    </lineage>
</organism>
<dbReference type="VEuPathDB" id="VectorBase:ASIC018307"/>
<dbReference type="EnsemblMetazoa" id="ASIC018307-RA">
    <property type="protein sequence ID" value="ASIC018307-PA"/>
    <property type="gene ID" value="ASIC018307"/>
</dbReference>
<sequence length="79" mass="8434">MDLLKPVLPPLFGGALLRASYAHQYEFPPCGASCVSSGNRGNRATLRLVVIAVPRSRSALHVCLPSECTHCSKRNGDAV</sequence>
<dbReference type="EMBL" id="ATLV01023972">
    <property type="status" value="NOT_ANNOTATED_CDS"/>
    <property type="molecule type" value="Genomic_DNA"/>
</dbReference>